<dbReference type="PANTHER" id="PTHR34220">
    <property type="entry name" value="SENSOR HISTIDINE KINASE YPDA"/>
    <property type="match status" value="1"/>
</dbReference>
<dbReference type="EMBL" id="JBHULN010000001">
    <property type="protein sequence ID" value="MFD2569147.1"/>
    <property type="molecule type" value="Genomic_DNA"/>
</dbReference>
<name>A0ABW5LXU1_9BACT</name>
<accession>A0ABW5LXU1</accession>
<feature type="transmembrane region" description="Helical" evidence="1">
    <location>
        <begin position="122"/>
        <end position="145"/>
    </location>
</feature>
<dbReference type="Pfam" id="PF06580">
    <property type="entry name" value="His_kinase"/>
    <property type="match status" value="1"/>
</dbReference>
<proteinExistence type="predicted"/>
<evidence type="ECO:0000313" key="3">
    <source>
        <dbReference type="EMBL" id="MFD2569147.1"/>
    </source>
</evidence>
<evidence type="ECO:0000259" key="2">
    <source>
        <dbReference type="Pfam" id="PF06580"/>
    </source>
</evidence>
<feature type="domain" description="Signal transduction histidine kinase internal region" evidence="2">
    <location>
        <begin position="165"/>
        <end position="242"/>
    </location>
</feature>
<keyword evidence="1" id="KW-0472">Membrane</keyword>
<feature type="transmembrane region" description="Helical" evidence="1">
    <location>
        <begin position="37"/>
        <end position="59"/>
    </location>
</feature>
<dbReference type="Proteomes" id="UP001597469">
    <property type="component" value="Unassembled WGS sequence"/>
</dbReference>
<organism evidence="3 4">
    <name type="scientific">Spirosoma soli</name>
    <dbReference type="NCBI Taxonomy" id="1770529"/>
    <lineage>
        <taxon>Bacteria</taxon>
        <taxon>Pseudomonadati</taxon>
        <taxon>Bacteroidota</taxon>
        <taxon>Cytophagia</taxon>
        <taxon>Cytophagales</taxon>
        <taxon>Cytophagaceae</taxon>
        <taxon>Spirosoma</taxon>
    </lineage>
</organism>
<evidence type="ECO:0000256" key="1">
    <source>
        <dbReference type="SAM" id="Phobius"/>
    </source>
</evidence>
<feature type="transmembrane region" description="Helical" evidence="1">
    <location>
        <begin position="75"/>
        <end position="97"/>
    </location>
</feature>
<keyword evidence="4" id="KW-1185">Reference proteome</keyword>
<dbReference type="InterPro" id="IPR050640">
    <property type="entry name" value="Bact_2-comp_sensor_kinase"/>
</dbReference>
<protein>
    <submittedName>
        <fullName evidence="3">Sensor histidine kinase</fullName>
        <ecNumber evidence="3">2.7.13.3</ecNumber>
    </submittedName>
</protein>
<dbReference type="GO" id="GO:0004673">
    <property type="term" value="F:protein histidine kinase activity"/>
    <property type="evidence" value="ECO:0007669"/>
    <property type="project" value="UniProtKB-EC"/>
</dbReference>
<keyword evidence="3" id="KW-0808">Transferase</keyword>
<sequence>MNVLERYQRWLHVIGWVVFVSLPMLTLPDFFRNRQDLISIGASQFISSALIIVCFYINLNSLTPSLLEEQRVQRFWLTLLGMLVSVVLVRMACYYAFPPSFRTHPLPNAFQNGIRLGPRRPWPMLVGSSLSFGFAMLVSSLIALFKHHTRSQAVQQQMILEKVSAELAMLKLQVSPHFLFNTLNNIRWLARQKSEQTEAAVVTLAQLLRYMIYQAQQDKVPLRQEVEHLRHYIDLQKMRLTDIHTVTFIVEGDVDAYHIEPLLFIPFVENAFKYGLHSQQTGHINIWLEVTQDTLKFSVENPISTSGVPADMATQDNLANADSGIGIRNVQKRLTLHYPDKHELSLTDKDNRFRVVLTLHLHHAEIALHRH</sequence>
<keyword evidence="3" id="KW-0418">Kinase</keyword>
<dbReference type="EC" id="2.7.13.3" evidence="3"/>
<dbReference type="PANTHER" id="PTHR34220:SF7">
    <property type="entry name" value="SENSOR HISTIDINE KINASE YPDA"/>
    <property type="match status" value="1"/>
</dbReference>
<dbReference type="Gene3D" id="3.30.565.10">
    <property type="entry name" value="Histidine kinase-like ATPase, C-terminal domain"/>
    <property type="match status" value="1"/>
</dbReference>
<comment type="caution">
    <text evidence="3">The sequence shown here is derived from an EMBL/GenBank/DDBJ whole genome shotgun (WGS) entry which is preliminary data.</text>
</comment>
<dbReference type="RefSeq" id="WP_381517702.1">
    <property type="nucleotide sequence ID" value="NZ_JBHULN010000001.1"/>
</dbReference>
<keyword evidence="1" id="KW-0812">Transmembrane</keyword>
<dbReference type="InterPro" id="IPR010559">
    <property type="entry name" value="Sig_transdc_His_kin_internal"/>
</dbReference>
<feature type="transmembrane region" description="Helical" evidence="1">
    <location>
        <begin position="12"/>
        <end position="31"/>
    </location>
</feature>
<evidence type="ECO:0000313" key="4">
    <source>
        <dbReference type="Proteomes" id="UP001597469"/>
    </source>
</evidence>
<keyword evidence="1" id="KW-1133">Transmembrane helix</keyword>
<gene>
    <name evidence="3" type="ORF">ACFSUS_00790</name>
</gene>
<dbReference type="InterPro" id="IPR036890">
    <property type="entry name" value="HATPase_C_sf"/>
</dbReference>
<dbReference type="SUPFAM" id="SSF55874">
    <property type="entry name" value="ATPase domain of HSP90 chaperone/DNA topoisomerase II/histidine kinase"/>
    <property type="match status" value="1"/>
</dbReference>
<reference evidence="4" key="1">
    <citation type="journal article" date="2019" name="Int. J. Syst. Evol. Microbiol.">
        <title>The Global Catalogue of Microorganisms (GCM) 10K type strain sequencing project: providing services to taxonomists for standard genome sequencing and annotation.</title>
        <authorList>
            <consortium name="The Broad Institute Genomics Platform"/>
            <consortium name="The Broad Institute Genome Sequencing Center for Infectious Disease"/>
            <person name="Wu L."/>
            <person name="Ma J."/>
        </authorList>
    </citation>
    <scope>NUCLEOTIDE SEQUENCE [LARGE SCALE GENOMIC DNA]</scope>
    <source>
        <strain evidence="4">KCTC 42805</strain>
    </source>
</reference>